<feature type="compositionally biased region" description="Basic and acidic residues" evidence="6">
    <location>
        <begin position="994"/>
        <end position="1025"/>
    </location>
</feature>
<dbReference type="PROSITE" id="PS50003">
    <property type="entry name" value="PH_DOMAIN"/>
    <property type="match status" value="1"/>
</dbReference>
<reference evidence="9" key="2">
    <citation type="submission" date="2025-09" db="UniProtKB">
        <authorList>
            <consortium name="Ensembl"/>
        </authorList>
    </citation>
    <scope>IDENTIFICATION</scope>
</reference>
<feature type="compositionally biased region" description="Low complexity" evidence="6">
    <location>
        <begin position="135"/>
        <end position="146"/>
    </location>
</feature>
<feature type="compositionally biased region" description="Basic and acidic residues" evidence="6">
    <location>
        <begin position="863"/>
        <end position="877"/>
    </location>
</feature>
<dbReference type="PROSITE" id="PS01159">
    <property type="entry name" value="WW_DOMAIN_1"/>
    <property type="match status" value="1"/>
</dbReference>
<dbReference type="GO" id="GO:0032266">
    <property type="term" value="F:phosphatidylinositol-3-phosphate binding"/>
    <property type="evidence" value="ECO:0007669"/>
    <property type="project" value="TreeGrafter"/>
</dbReference>
<dbReference type="Gene3D" id="2.30.29.30">
    <property type="entry name" value="Pleckstrin-homology domain (PH domain)/Phosphotyrosine-binding domain (PTB)"/>
    <property type="match status" value="1"/>
</dbReference>
<dbReference type="InterPro" id="IPR011993">
    <property type="entry name" value="PH-like_dom_sf"/>
</dbReference>
<dbReference type="GeneTree" id="ENSGT00940000155728"/>
<dbReference type="InterPro" id="IPR040392">
    <property type="entry name" value="PKHA4-7_PH"/>
</dbReference>
<dbReference type="AlphaFoldDB" id="A0A3B4VM77"/>
<dbReference type="SUPFAM" id="SSF50729">
    <property type="entry name" value="PH domain-like"/>
    <property type="match status" value="1"/>
</dbReference>
<dbReference type="PROSITE" id="PS50020">
    <property type="entry name" value="WW_DOMAIN_2"/>
    <property type="match status" value="2"/>
</dbReference>
<dbReference type="PANTHER" id="PTHR12752:SF3">
    <property type="entry name" value="PLECKSTRIN HOMOLOGY DOMAIN-CONTAINING FAMILY A MEMBER 5"/>
    <property type="match status" value="1"/>
</dbReference>
<dbReference type="FunFam" id="2.30.29.30:FF:000083">
    <property type="entry name" value="Pleckstrin homology domain-containing family A member 5"/>
    <property type="match status" value="1"/>
</dbReference>
<evidence type="ECO:0000256" key="3">
    <source>
        <dbReference type="ARBA" id="ARBA00022553"/>
    </source>
</evidence>
<keyword evidence="3" id="KW-0597">Phosphoprotein</keyword>
<organism evidence="9 10">
    <name type="scientific">Seriola dumerili</name>
    <name type="common">Greater amberjack</name>
    <name type="synonym">Caranx dumerili</name>
    <dbReference type="NCBI Taxonomy" id="41447"/>
    <lineage>
        <taxon>Eukaryota</taxon>
        <taxon>Metazoa</taxon>
        <taxon>Chordata</taxon>
        <taxon>Craniata</taxon>
        <taxon>Vertebrata</taxon>
        <taxon>Euteleostomi</taxon>
        <taxon>Actinopterygii</taxon>
        <taxon>Neopterygii</taxon>
        <taxon>Teleostei</taxon>
        <taxon>Neoteleostei</taxon>
        <taxon>Acanthomorphata</taxon>
        <taxon>Carangaria</taxon>
        <taxon>Carangiformes</taxon>
        <taxon>Carangidae</taxon>
        <taxon>Seriola</taxon>
    </lineage>
</organism>
<feature type="compositionally biased region" description="Basic residues" evidence="6">
    <location>
        <begin position="948"/>
        <end position="963"/>
    </location>
</feature>
<keyword evidence="2" id="KW-0963">Cytoplasm</keyword>
<dbReference type="InterPro" id="IPR057971">
    <property type="entry name" value="PKHA4-7_TBCA"/>
</dbReference>
<sequence length="1149" mass="130525">MAADLQPEWISCLPSSWSYGVTRDGRVFFVNEEAKSTTWLHPVSGEAVITGHRKTPDLPTGWEEGYTFEGARCFINHNERKVTCKHPVSGLPSQDNCIFVVNEQSSSKVPANEKKERAVKNMSEASNYTGGSDYAANPSSPAGRPSRPSKKVHNFGKRSNSIRRNPSAPVIKRNWLYKQDSTGMKLWKKRWFVLSDLCLFYYRDEKEEGILGSILLPSFHISMLSVDDHINRKYAFKATHPNMRTYYFCTDTAKEMESWMKVMTDAALVHSEPVKRLDRLKVEQCGPQEINHVANHRPPLTQPEIQNNERNREVDLECTAAVTSTTAEEERKQLDAERYGFQKDGEERERPLTKINSIKLQPAQAAAVKANFTSPQTPTEMDGPHQVNGSGEQSPADGTGVPPQRSPTHEPDRTLSRTSSMQQLEQWVRTQRGRNQDDDTRSITSYQTLPRNMPSHRVPYMPHYGDGYRSMPRNSMAQRDSICSMSPSLYDQALGPSPVDKRRSMRDDTMWQLYEWQQRQAYCRQPGLYSNMASPKTMINLSEHAAPSHSIPPSPSHGSLSMYGGYSPMRSYNMNSAHSEVSSPIYRRDMSIDRRHRPQVNKLSPEDYREHAYTCMPEEVDIDTKLSRLCEQDKVVRTQEDKLQQLYREKHTLETALLSASQEIEMGSDNPAAMQSVIQQRDLLQSGLLSTCRELSRVTAELERSWREYDKLEGDVTLAKNNLLEQLEALGSPQTEPPSQQHVRIQKELWRIQDVMEALNKHKAQRNAVDGMGFYGPKTNFSKHKNEEEDSVPPRPPLPQSYEPNPPTVPPMPSHAGVRPSSLHRPEDRKSSHRNGTHSGPDYRLYKSEPELTTVAEVDESNGEDRSEHPSDREHSGNKGMSYPVGIVPPRTKSPVPESSSIASYVTLRKSKKPDPRTERPRSAVEQQLCAVESGRPRMSVEEQLERIRRHQQGTLREKKKGLSIRGSSQENTPSRSHSFTKENHFRSMQSQMRRRDEVVREQETPAEEIARLKEASQADHFNVDRELSVPDKVLIPERYVESDPDEALSPEQEADKQRKVDRIKALIAKNSMQNVLPSMALSPEEETEEEVTVQEKEKMINISYELAAEASKRSKLVAVKSLSSSSPPLPQSPNTPPQLTDGSHFMCV</sequence>
<dbReference type="Pfam" id="PF00169">
    <property type="entry name" value="PH"/>
    <property type="match status" value="1"/>
</dbReference>
<evidence type="ECO:0000313" key="9">
    <source>
        <dbReference type="Ensembl" id="ENSSDUP00000030830.1"/>
    </source>
</evidence>
<dbReference type="SMART" id="SM00233">
    <property type="entry name" value="PH"/>
    <property type="match status" value="1"/>
</dbReference>
<dbReference type="Proteomes" id="UP000261420">
    <property type="component" value="Unplaced"/>
</dbReference>
<dbReference type="PANTHER" id="PTHR12752">
    <property type="entry name" value="PHOSPHOINOSITOL 3-PHOSPHATE-BINDING PROTEIN"/>
    <property type="match status" value="1"/>
</dbReference>
<feature type="domain" description="WW" evidence="8">
    <location>
        <begin position="56"/>
        <end position="89"/>
    </location>
</feature>
<feature type="domain" description="WW" evidence="8">
    <location>
        <begin position="11"/>
        <end position="44"/>
    </location>
</feature>
<keyword evidence="4" id="KW-0677">Repeat</keyword>
<feature type="compositionally biased region" description="Pro residues" evidence="6">
    <location>
        <begin position="1128"/>
        <end position="1137"/>
    </location>
</feature>
<dbReference type="InterPro" id="IPR001202">
    <property type="entry name" value="WW_dom"/>
</dbReference>
<dbReference type="GO" id="GO:0010314">
    <property type="term" value="F:phosphatidylinositol-5-phosphate binding"/>
    <property type="evidence" value="ECO:0007669"/>
    <property type="project" value="TreeGrafter"/>
</dbReference>
<evidence type="ECO:0000256" key="5">
    <source>
        <dbReference type="SAM" id="Coils"/>
    </source>
</evidence>
<dbReference type="SMART" id="SM00456">
    <property type="entry name" value="WW"/>
    <property type="match status" value="2"/>
</dbReference>
<protein>
    <submittedName>
        <fullName evidence="9">Pleckstrin homology domain containing A5</fullName>
    </submittedName>
</protein>
<proteinExistence type="predicted"/>
<feature type="compositionally biased region" description="Basic and acidic residues" evidence="6">
    <location>
        <begin position="913"/>
        <end position="923"/>
    </location>
</feature>
<feature type="region of interest" description="Disordered" evidence="6">
    <location>
        <begin position="322"/>
        <end position="458"/>
    </location>
</feature>
<evidence type="ECO:0000313" key="10">
    <source>
        <dbReference type="Proteomes" id="UP000261420"/>
    </source>
</evidence>
<feature type="compositionally biased region" description="Polar residues" evidence="6">
    <location>
        <begin position="966"/>
        <end position="978"/>
    </location>
</feature>
<feature type="region of interest" description="Disordered" evidence="6">
    <location>
        <begin position="108"/>
        <end position="165"/>
    </location>
</feature>
<feature type="compositionally biased region" description="Pro residues" evidence="6">
    <location>
        <begin position="793"/>
        <end position="813"/>
    </location>
</feature>
<feature type="domain" description="PH" evidence="7">
    <location>
        <begin position="169"/>
        <end position="268"/>
    </location>
</feature>
<evidence type="ECO:0000259" key="8">
    <source>
        <dbReference type="PROSITE" id="PS50020"/>
    </source>
</evidence>
<name>A0A3B4VM77_SERDU</name>
<dbReference type="Gene3D" id="2.20.70.10">
    <property type="match status" value="2"/>
</dbReference>
<dbReference type="GO" id="GO:0005829">
    <property type="term" value="C:cytosol"/>
    <property type="evidence" value="ECO:0007669"/>
    <property type="project" value="TreeGrafter"/>
</dbReference>
<dbReference type="CDD" id="cd00201">
    <property type="entry name" value="WW"/>
    <property type="match status" value="1"/>
</dbReference>
<evidence type="ECO:0000256" key="6">
    <source>
        <dbReference type="SAM" id="MobiDB-lite"/>
    </source>
</evidence>
<evidence type="ECO:0000256" key="4">
    <source>
        <dbReference type="ARBA" id="ARBA00022737"/>
    </source>
</evidence>
<accession>A0A3B4VM77</accession>
<evidence type="ECO:0000259" key="7">
    <source>
        <dbReference type="PROSITE" id="PS50003"/>
    </source>
</evidence>
<keyword evidence="5" id="KW-0175">Coiled coil</keyword>
<dbReference type="Pfam" id="PF25541">
    <property type="entry name" value="TBCA_PH"/>
    <property type="match status" value="1"/>
</dbReference>
<dbReference type="FunFam" id="2.20.70.10:FF:000027">
    <property type="entry name" value="pleckstrin homology domain-containing family A member 5 isoform X1"/>
    <property type="match status" value="1"/>
</dbReference>
<dbReference type="InterPro" id="IPR036020">
    <property type="entry name" value="WW_dom_sf"/>
</dbReference>
<evidence type="ECO:0000256" key="2">
    <source>
        <dbReference type="ARBA" id="ARBA00022490"/>
    </source>
</evidence>
<dbReference type="CDD" id="cd13248">
    <property type="entry name" value="PH_PEPP1_2_3"/>
    <property type="match status" value="1"/>
</dbReference>
<reference evidence="9" key="1">
    <citation type="submission" date="2025-08" db="UniProtKB">
        <authorList>
            <consortium name="Ensembl"/>
        </authorList>
    </citation>
    <scope>IDENTIFICATION</scope>
</reference>
<feature type="region of interest" description="Disordered" evidence="6">
    <location>
        <begin position="1118"/>
        <end position="1149"/>
    </location>
</feature>
<dbReference type="SUPFAM" id="SSF51045">
    <property type="entry name" value="WW domain"/>
    <property type="match status" value="2"/>
</dbReference>
<dbReference type="InterPro" id="IPR001849">
    <property type="entry name" value="PH_domain"/>
</dbReference>
<feature type="region of interest" description="Disordered" evidence="6">
    <location>
        <begin position="769"/>
        <end position="1025"/>
    </location>
</feature>
<feature type="compositionally biased region" description="Polar residues" evidence="6">
    <location>
        <begin position="416"/>
        <end position="429"/>
    </location>
</feature>
<comment type="subcellular location">
    <subcellularLocation>
        <location evidence="1">Cytoplasm</location>
    </subcellularLocation>
</comment>
<feature type="compositionally biased region" description="Basic residues" evidence="6">
    <location>
        <begin position="147"/>
        <end position="156"/>
    </location>
</feature>
<feature type="coiled-coil region" evidence="5">
    <location>
        <begin position="636"/>
        <end position="663"/>
    </location>
</feature>
<feature type="region of interest" description="Disordered" evidence="6">
    <location>
        <begin position="1041"/>
        <end position="1060"/>
    </location>
</feature>
<dbReference type="Ensembl" id="ENSSDUT00000031366.1">
    <property type="protein sequence ID" value="ENSSDUP00000030830.1"/>
    <property type="gene ID" value="ENSSDUG00000022152.1"/>
</dbReference>
<evidence type="ECO:0000256" key="1">
    <source>
        <dbReference type="ARBA" id="ARBA00004496"/>
    </source>
</evidence>
<dbReference type="GO" id="GO:0080025">
    <property type="term" value="F:phosphatidylinositol-3,5-bisphosphate binding"/>
    <property type="evidence" value="ECO:0007669"/>
    <property type="project" value="TreeGrafter"/>
</dbReference>
<dbReference type="GO" id="GO:0070273">
    <property type="term" value="F:phosphatidylinositol-4-phosphate binding"/>
    <property type="evidence" value="ECO:0007669"/>
    <property type="project" value="TreeGrafter"/>
</dbReference>
<feature type="compositionally biased region" description="Basic and acidic residues" evidence="6">
    <location>
        <begin position="935"/>
        <end position="947"/>
    </location>
</feature>
<keyword evidence="10" id="KW-1185">Reference proteome</keyword>
<feature type="compositionally biased region" description="Basic and acidic residues" evidence="6">
    <location>
        <begin position="328"/>
        <end position="352"/>
    </location>
</feature>
<dbReference type="OMA" id="ETHHVAN"/>